<accession>A0A512AVE6</accession>
<proteinExistence type="predicted"/>
<evidence type="ECO:0000313" key="3">
    <source>
        <dbReference type="Proteomes" id="UP000321532"/>
    </source>
</evidence>
<sequence>MVLLGLSDIEVVRFSSHIFIIIAVVLAIGTFKRSRGGHMPYLPGLGIGFVVGLVGSALYAAFIFLYAHFIDQDYQQSLRTQDYFGTFLSPLALAGSITLLGLMIGAFTGYTLMMLYDNSGGSFENKKA</sequence>
<evidence type="ECO:0000256" key="1">
    <source>
        <dbReference type="SAM" id="Phobius"/>
    </source>
</evidence>
<comment type="caution">
    <text evidence="2">The sequence shown here is derived from an EMBL/GenBank/DDBJ whole genome shotgun (WGS) entry which is preliminary data.</text>
</comment>
<dbReference type="AlphaFoldDB" id="A0A512AVE6"/>
<keyword evidence="1" id="KW-0812">Transmembrane</keyword>
<gene>
    <name evidence="2" type="ORF">AAE02nite_13550</name>
</gene>
<feature type="transmembrane region" description="Helical" evidence="1">
    <location>
        <begin position="12"/>
        <end position="31"/>
    </location>
</feature>
<organism evidence="2 3">
    <name type="scientific">Adhaeribacter aerolatus</name>
    <dbReference type="NCBI Taxonomy" id="670289"/>
    <lineage>
        <taxon>Bacteria</taxon>
        <taxon>Pseudomonadati</taxon>
        <taxon>Bacteroidota</taxon>
        <taxon>Cytophagia</taxon>
        <taxon>Cytophagales</taxon>
        <taxon>Hymenobacteraceae</taxon>
        <taxon>Adhaeribacter</taxon>
    </lineage>
</organism>
<dbReference type="Pfam" id="PF13858">
    <property type="entry name" value="DUF4199"/>
    <property type="match status" value="1"/>
</dbReference>
<reference evidence="2 3" key="1">
    <citation type="submission" date="2019-07" db="EMBL/GenBank/DDBJ databases">
        <title>Whole genome shotgun sequence of Adhaeribacter aerolatus NBRC 106133.</title>
        <authorList>
            <person name="Hosoyama A."/>
            <person name="Uohara A."/>
            <person name="Ohji S."/>
            <person name="Ichikawa N."/>
        </authorList>
    </citation>
    <scope>NUCLEOTIDE SEQUENCE [LARGE SCALE GENOMIC DNA]</scope>
    <source>
        <strain evidence="2 3">NBRC 106133</strain>
    </source>
</reference>
<dbReference type="InterPro" id="IPR025250">
    <property type="entry name" value="DUF4199"/>
</dbReference>
<dbReference type="EMBL" id="BJYS01000007">
    <property type="protein sequence ID" value="GEO03691.1"/>
    <property type="molecule type" value="Genomic_DNA"/>
</dbReference>
<feature type="transmembrane region" description="Helical" evidence="1">
    <location>
        <begin position="87"/>
        <end position="116"/>
    </location>
</feature>
<name>A0A512AVE6_9BACT</name>
<feature type="transmembrane region" description="Helical" evidence="1">
    <location>
        <begin position="43"/>
        <end position="67"/>
    </location>
</feature>
<dbReference type="Proteomes" id="UP000321532">
    <property type="component" value="Unassembled WGS sequence"/>
</dbReference>
<keyword evidence="1" id="KW-0472">Membrane</keyword>
<evidence type="ECO:0008006" key="4">
    <source>
        <dbReference type="Google" id="ProtNLM"/>
    </source>
</evidence>
<evidence type="ECO:0000313" key="2">
    <source>
        <dbReference type="EMBL" id="GEO03691.1"/>
    </source>
</evidence>
<keyword evidence="3" id="KW-1185">Reference proteome</keyword>
<protein>
    <recommendedName>
        <fullName evidence="4">DUF4199 domain-containing protein</fullName>
    </recommendedName>
</protein>
<keyword evidence="1" id="KW-1133">Transmembrane helix</keyword>